<organism evidence="9 10">
    <name type="scientific">Magnetospirillum aberrantis SpK</name>
    <dbReference type="NCBI Taxonomy" id="908842"/>
    <lineage>
        <taxon>Bacteria</taxon>
        <taxon>Pseudomonadati</taxon>
        <taxon>Pseudomonadota</taxon>
        <taxon>Alphaproteobacteria</taxon>
        <taxon>Rhodospirillales</taxon>
        <taxon>Rhodospirillaceae</taxon>
        <taxon>Magnetospirillum</taxon>
    </lineage>
</organism>
<dbReference type="PRINTS" id="PR00344">
    <property type="entry name" value="BCTRLSENSOR"/>
</dbReference>
<dbReference type="Pfam" id="PF02518">
    <property type="entry name" value="HATPase_c"/>
    <property type="match status" value="1"/>
</dbReference>
<dbReference type="Gene3D" id="3.30.565.10">
    <property type="entry name" value="Histidine kinase-like ATPase, C-terminal domain"/>
    <property type="match status" value="1"/>
</dbReference>
<dbReference type="PANTHER" id="PTHR43304">
    <property type="entry name" value="PHYTOCHROME-LIKE PROTEIN CPH1"/>
    <property type="match status" value="1"/>
</dbReference>
<dbReference type="AlphaFoldDB" id="A0A7C9QTW7"/>
<name>A0A7C9QTW7_9PROT</name>
<comment type="catalytic activity">
    <reaction evidence="1">
        <text>ATP + protein L-histidine = ADP + protein N-phospho-L-histidine.</text>
        <dbReference type="EC" id="2.7.13.3"/>
    </reaction>
</comment>
<sequence length="552" mass="60665">MTAGPTAWDVYSRLLRRAGRPAWLVDERGTATWVGAGEAMTLPGGFVPGRSCTVPAGRLECEEVEGGWAVMLTPAVADGHVIPLLDPLPIPVFWKDRAGYYLGCNRAFSELLGMTADKVVGCTVHDLYPAELADKYRAMDLELMEGGANAVQRYEWDIGTGPGPHRRVQFHKANLTDSEGKVVGVVGMAQDITEQILLEQKFATVFDVCPDSLALTDRNTGRYLDVNRAFEEALGYRRAEVLGLTSVELGIWETVEHRQEMLGQMAAQGYLRNFETRFRKKDGTVFTALISVEAAVLDGRDCLIMSGHDITERKTEETLLRRTAEELHRSNAELERFAYVAAHDLQEPCRTICSFAQLLERRYGVVLGDEGREYLSYLTDGAHRMRELVQGLLGYSRVDRNSIRFEPVNLSELVQSALSDLSTAISQSDADIQLGGLPTVRGDAVQLRQVFANLIGNAIKFQPPGQRPVVTVAAHRGEDCWLVTVCDNGIGIAPEYADEVFGMFRRLHGGGAYPGTGIGLALVKRVVEAHGGRIWVESTLGQGSTFCFTLPA</sequence>
<keyword evidence="5" id="KW-0418">Kinase</keyword>
<comment type="caution">
    <text evidence="9">The sequence shown here is derived from an EMBL/GenBank/DDBJ whole genome shotgun (WGS) entry which is preliminary data.</text>
</comment>
<dbReference type="SMART" id="SM00086">
    <property type="entry name" value="PAC"/>
    <property type="match status" value="2"/>
</dbReference>
<keyword evidence="4" id="KW-0808">Transferase</keyword>
<keyword evidence="3" id="KW-0597">Phosphoprotein</keyword>
<feature type="domain" description="Histidine kinase" evidence="6">
    <location>
        <begin position="340"/>
        <end position="552"/>
    </location>
</feature>
<dbReference type="InterPro" id="IPR001610">
    <property type="entry name" value="PAC"/>
</dbReference>
<feature type="domain" description="PAC" evidence="8">
    <location>
        <begin position="272"/>
        <end position="322"/>
    </location>
</feature>
<keyword evidence="10" id="KW-1185">Reference proteome</keyword>
<dbReference type="GO" id="GO:0000155">
    <property type="term" value="F:phosphorelay sensor kinase activity"/>
    <property type="evidence" value="ECO:0007669"/>
    <property type="project" value="InterPro"/>
</dbReference>
<dbReference type="Gene3D" id="3.30.450.20">
    <property type="entry name" value="PAS domain"/>
    <property type="match status" value="2"/>
</dbReference>
<dbReference type="SUPFAM" id="SSF55785">
    <property type="entry name" value="PYP-like sensor domain (PAS domain)"/>
    <property type="match status" value="2"/>
</dbReference>
<evidence type="ECO:0000259" key="6">
    <source>
        <dbReference type="PROSITE" id="PS50109"/>
    </source>
</evidence>
<dbReference type="InterPro" id="IPR036097">
    <property type="entry name" value="HisK_dim/P_sf"/>
</dbReference>
<dbReference type="EMBL" id="JAAIYP010000037">
    <property type="protein sequence ID" value="NFV80540.1"/>
    <property type="molecule type" value="Genomic_DNA"/>
</dbReference>
<dbReference type="SMART" id="SM00387">
    <property type="entry name" value="HATPase_c"/>
    <property type="match status" value="1"/>
</dbReference>
<dbReference type="Pfam" id="PF00512">
    <property type="entry name" value="HisKA"/>
    <property type="match status" value="1"/>
</dbReference>
<dbReference type="SMART" id="SM00091">
    <property type="entry name" value="PAS"/>
    <property type="match status" value="2"/>
</dbReference>
<dbReference type="PROSITE" id="PS50113">
    <property type="entry name" value="PAC"/>
    <property type="match status" value="2"/>
</dbReference>
<gene>
    <name evidence="9" type="ORF">G4223_10510</name>
</gene>
<dbReference type="InterPro" id="IPR000014">
    <property type="entry name" value="PAS"/>
</dbReference>
<dbReference type="InterPro" id="IPR036890">
    <property type="entry name" value="HATPase_C_sf"/>
</dbReference>
<evidence type="ECO:0000256" key="5">
    <source>
        <dbReference type="ARBA" id="ARBA00022777"/>
    </source>
</evidence>
<dbReference type="FunFam" id="3.30.565.10:FF:000006">
    <property type="entry name" value="Sensor histidine kinase WalK"/>
    <property type="match status" value="1"/>
</dbReference>
<accession>A0A7C9QTW7</accession>
<dbReference type="CDD" id="cd00082">
    <property type="entry name" value="HisKA"/>
    <property type="match status" value="1"/>
</dbReference>
<dbReference type="Pfam" id="PF08448">
    <property type="entry name" value="PAS_4"/>
    <property type="match status" value="1"/>
</dbReference>
<dbReference type="PROSITE" id="PS50112">
    <property type="entry name" value="PAS"/>
    <property type="match status" value="2"/>
</dbReference>
<feature type="domain" description="PAC" evidence="8">
    <location>
        <begin position="152"/>
        <end position="204"/>
    </location>
</feature>
<evidence type="ECO:0000259" key="7">
    <source>
        <dbReference type="PROSITE" id="PS50112"/>
    </source>
</evidence>
<dbReference type="CDD" id="cd00130">
    <property type="entry name" value="PAS"/>
    <property type="match status" value="2"/>
</dbReference>
<evidence type="ECO:0000313" key="10">
    <source>
        <dbReference type="Proteomes" id="UP000480684"/>
    </source>
</evidence>
<dbReference type="SUPFAM" id="SSF47384">
    <property type="entry name" value="Homodimeric domain of signal transducing histidine kinase"/>
    <property type="match status" value="1"/>
</dbReference>
<dbReference type="PANTHER" id="PTHR43304:SF1">
    <property type="entry name" value="PAC DOMAIN-CONTAINING PROTEIN"/>
    <property type="match status" value="1"/>
</dbReference>
<dbReference type="RefSeq" id="WP_163678967.1">
    <property type="nucleotide sequence ID" value="NZ_JAAIYP010000037.1"/>
</dbReference>
<evidence type="ECO:0000256" key="1">
    <source>
        <dbReference type="ARBA" id="ARBA00000085"/>
    </source>
</evidence>
<feature type="domain" description="PAS" evidence="7">
    <location>
        <begin position="198"/>
        <end position="243"/>
    </location>
</feature>
<dbReference type="InterPro" id="IPR003661">
    <property type="entry name" value="HisK_dim/P_dom"/>
</dbReference>
<evidence type="ECO:0000256" key="3">
    <source>
        <dbReference type="ARBA" id="ARBA00022553"/>
    </source>
</evidence>
<dbReference type="Gene3D" id="1.10.287.130">
    <property type="match status" value="1"/>
</dbReference>
<dbReference type="InterPro" id="IPR005467">
    <property type="entry name" value="His_kinase_dom"/>
</dbReference>
<dbReference type="InterPro" id="IPR003594">
    <property type="entry name" value="HATPase_dom"/>
</dbReference>
<dbReference type="InterPro" id="IPR035965">
    <property type="entry name" value="PAS-like_dom_sf"/>
</dbReference>
<dbReference type="InterPro" id="IPR052162">
    <property type="entry name" value="Sensor_kinase/Photoreceptor"/>
</dbReference>
<evidence type="ECO:0000256" key="2">
    <source>
        <dbReference type="ARBA" id="ARBA00012438"/>
    </source>
</evidence>
<dbReference type="SUPFAM" id="SSF55874">
    <property type="entry name" value="ATPase domain of HSP90 chaperone/DNA topoisomerase II/histidine kinase"/>
    <property type="match status" value="1"/>
</dbReference>
<dbReference type="Pfam" id="PF13426">
    <property type="entry name" value="PAS_9"/>
    <property type="match status" value="1"/>
</dbReference>
<dbReference type="SMART" id="SM00388">
    <property type="entry name" value="HisKA"/>
    <property type="match status" value="1"/>
</dbReference>
<reference evidence="9 10" key="1">
    <citation type="submission" date="2020-02" db="EMBL/GenBank/DDBJ databases">
        <authorList>
            <person name="Dziuba M."/>
            <person name="Kuznetsov B."/>
            <person name="Mardanov A."/>
            <person name="Ravin N."/>
            <person name="Grouzdev D."/>
        </authorList>
    </citation>
    <scope>NUCLEOTIDE SEQUENCE [LARGE SCALE GENOMIC DNA]</scope>
    <source>
        <strain evidence="9 10">SpK</strain>
    </source>
</reference>
<proteinExistence type="predicted"/>
<evidence type="ECO:0000256" key="4">
    <source>
        <dbReference type="ARBA" id="ARBA00022679"/>
    </source>
</evidence>
<dbReference type="InterPro" id="IPR004358">
    <property type="entry name" value="Sig_transdc_His_kin-like_C"/>
</dbReference>
<evidence type="ECO:0000259" key="8">
    <source>
        <dbReference type="PROSITE" id="PS50113"/>
    </source>
</evidence>
<evidence type="ECO:0000313" key="9">
    <source>
        <dbReference type="EMBL" id="NFV80540.1"/>
    </source>
</evidence>
<protein>
    <recommendedName>
        <fullName evidence="2">histidine kinase</fullName>
        <ecNumber evidence="2">2.7.13.3</ecNumber>
    </recommendedName>
</protein>
<dbReference type="Proteomes" id="UP000480684">
    <property type="component" value="Unassembled WGS sequence"/>
</dbReference>
<dbReference type="InterPro" id="IPR013656">
    <property type="entry name" value="PAS_4"/>
</dbReference>
<dbReference type="NCBIfam" id="TIGR00229">
    <property type="entry name" value="sensory_box"/>
    <property type="match status" value="2"/>
</dbReference>
<dbReference type="PROSITE" id="PS50109">
    <property type="entry name" value="HIS_KIN"/>
    <property type="match status" value="1"/>
</dbReference>
<feature type="domain" description="PAS" evidence="7">
    <location>
        <begin position="77"/>
        <end position="147"/>
    </location>
</feature>
<dbReference type="InterPro" id="IPR000700">
    <property type="entry name" value="PAS-assoc_C"/>
</dbReference>
<dbReference type="EC" id="2.7.13.3" evidence="2"/>